<dbReference type="GO" id="GO:0006749">
    <property type="term" value="P:glutathione metabolic process"/>
    <property type="evidence" value="ECO:0007669"/>
    <property type="project" value="TreeGrafter"/>
</dbReference>
<keyword evidence="3" id="KW-1185">Reference proteome</keyword>
<name>A0AAF1KHU5_9PROT</name>
<dbReference type="AlphaFoldDB" id="A0AAF1KHU5"/>
<sequence>MQLIGRNLSPFVRRVAATLNLYAIPFEHLAFSTVDDAADIARYNPLVRVPALVLDDGETLIDSAAILDHVETLAPAGQALLPPPGPARRAALRAESLALGACDKGVAALIELKRRAPEHRSEAVAAGQLRQVQGGLAALEAIAPEPYLLGALMTQADVTTAVLMDFLDVVHPGITADYPALSALRHRLNKIEAIGSTRWIA</sequence>
<dbReference type="Gene3D" id="3.40.30.10">
    <property type="entry name" value="Glutaredoxin"/>
    <property type="match status" value="1"/>
</dbReference>
<reference evidence="2" key="2">
    <citation type="journal article" date="2021" name="Syst. Appl. Microbiol.">
        <title>Roseomonas hellenica sp. nov., isolated from roots of wild-growing Alkanna tinctoria.</title>
        <authorList>
            <person name="Rat A."/>
            <person name="Naranjo H.D."/>
            <person name="Lebbe L."/>
            <person name="Cnockaert M."/>
            <person name="Krigas N."/>
            <person name="Grigoriadou K."/>
            <person name="Maloupa E."/>
            <person name="Willems A."/>
        </authorList>
    </citation>
    <scope>NUCLEOTIDE SEQUENCE</scope>
    <source>
        <strain evidence="2">LMG 28251</strain>
    </source>
</reference>
<dbReference type="InterPro" id="IPR004045">
    <property type="entry name" value="Glutathione_S-Trfase_N"/>
</dbReference>
<dbReference type="Gene3D" id="1.20.1050.10">
    <property type="match status" value="1"/>
</dbReference>
<dbReference type="SUPFAM" id="SSF52833">
    <property type="entry name" value="Thioredoxin-like"/>
    <property type="match status" value="1"/>
</dbReference>
<proteinExistence type="predicted"/>
<organism evidence="2 3">
    <name type="scientific">Plastoroseomonas arctica</name>
    <dbReference type="NCBI Taxonomy" id="1509237"/>
    <lineage>
        <taxon>Bacteria</taxon>
        <taxon>Pseudomonadati</taxon>
        <taxon>Pseudomonadota</taxon>
        <taxon>Alphaproteobacteria</taxon>
        <taxon>Acetobacterales</taxon>
        <taxon>Acetobacteraceae</taxon>
        <taxon>Plastoroseomonas</taxon>
    </lineage>
</organism>
<dbReference type="InterPro" id="IPR036282">
    <property type="entry name" value="Glutathione-S-Trfase_C_sf"/>
</dbReference>
<dbReference type="PANTHER" id="PTHR42673">
    <property type="entry name" value="MALEYLACETOACETATE ISOMERASE"/>
    <property type="match status" value="1"/>
</dbReference>
<evidence type="ECO:0000313" key="2">
    <source>
        <dbReference type="EMBL" id="MBR0653835.1"/>
    </source>
</evidence>
<dbReference type="EMBL" id="JAAEDH010000001">
    <property type="protein sequence ID" value="MBR0653835.1"/>
    <property type="molecule type" value="Genomic_DNA"/>
</dbReference>
<comment type="caution">
    <text evidence="2">The sequence shown here is derived from an EMBL/GenBank/DDBJ whole genome shotgun (WGS) entry which is preliminary data.</text>
</comment>
<gene>
    <name evidence="2" type="ORF">GXW79_01965</name>
</gene>
<dbReference type="GO" id="GO:0006559">
    <property type="term" value="P:L-phenylalanine catabolic process"/>
    <property type="evidence" value="ECO:0007669"/>
    <property type="project" value="TreeGrafter"/>
</dbReference>
<dbReference type="GO" id="GO:0016034">
    <property type="term" value="F:maleylacetoacetate isomerase activity"/>
    <property type="evidence" value="ECO:0007669"/>
    <property type="project" value="TreeGrafter"/>
</dbReference>
<dbReference type="Pfam" id="PF13417">
    <property type="entry name" value="GST_N_3"/>
    <property type="match status" value="1"/>
</dbReference>
<dbReference type="Pfam" id="PF13410">
    <property type="entry name" value="GST_C_2"/>
    <property type="match status" value="1"/>
</dbReference>
<dbReference type="RefSeq" id="WP_211872517.1">
    <property type="nucleotide sequence ID" value="NZ_JAAEDH010000001.1"/>
</dbReference>
<evidence type="ECO:0000313" key="3">
    <source>
        <dbReference type="Proteomes" id="UP001196068"/>
    </source>
</evidence>
<dbReference type="InterPro" id="IPR036249">
    <property type="entry name" value="Thioredoxin-like_sf"/>
</dbReference>
<dbReference type="PROSITE" id="PS50404">
    <property type="entry name" value="GST_NTER"/>
    <property type="match status" value="1"/>
</dbReference>
<protein>
    <submittedName>
        <fullName evidence="2">Glutathione S-transferase family protein</fullName>
    </submittedName>
</protein>
<dbReference type="Proteomes" id="UP001196068">
    <property type="component" value="Unassembled WGS sequence"/>
</dbReference>
<evidence type="ECO:0000259" key="1">
    <source>
        <dbReference type="PROSITE" id="PS50404"/>
    </source>
</evidence>
<dbReference type="GO" id="GO:0004364">
    <property type="term" value="F:glutathione transferase activity"/>
    <property type="evidence" value="ECO:0007669"/>
    <property type="project" value="TreeGrafter"/>
</dbReference>
<dbReference type="SUPFAM" id="SSF47616">
    <property type="entry name" value="GST C-terminal domain-like"/>
    <property type="match status" value="1"/>
</dbReference>
<feature type="domain" description="GST N-terminal" evidence="1">
    <location>
        <begin position="1"/>
        <end position="78"/>
    </location>
</feature>
<dbReference type="PANTHER" id="PTHR42673:SF4">
    <property type="entry name" value="MALEYLACETOACETATE ISOMERASE"/>
    <property type="match status" value="1"/>
</dbReference>
<accession>A0AAF1KHU5</accession>
<reference evidence="2" key="1">
    <citation type="submission" date="2020-01" db="EMBL/GenBank/DDBJ databases">
        <authorList>
            <person name="Rat A."/>
        </authorList>
    </citation>
    <scope>NUCLEOTIDE SEQUENCE</scope>
    <source>
        <strain evidence="2">LMG 28251</strain>
    </source>
</reference>